<dbReference type="InterPro" id="IPR021109">
    <property type="entry name" value="Peptidase_aspartic_dom_sf"/>
</dbReference>
<dbReference type="InterPro" id="IPR034161">
    <property type="entry name" value="Pepsin-like_plant"/>
</dbReference>
<evidence type="ECO:0000313" key="7">
    <source>
        <dbReference type="EMBL" id="RVW16182.1"/>
    </source>
</evidence>
<organism evidence="7 8">
    <name type="scientific">Vitis vinifera</name>
    <name type="common">Grape</name>
    <dbReference type="NCBI Taxonomy" id="29760"/>
    <lineage>
        <taxon>Eukaryota</taxon>
        <taxon>Viridiplantae</taxon>
        <taxon>Streptophyta</taxon>
        <taxon>Embryophyta</taxon>
        <taxon>Tracheophyta</taxon>
        <taxon>Spermatophyta</taxon>
        <taxon>Magnoliopsida</taxon>
        <taxon>eudicotyledons</taxon>
        <taxon>Gunneridae</taxon>
        <taxon>Pentapetalae</taxon>
        <taxon>rosids</taxon>
        <taxon>Vitales</taxon>
        <taxon>Vitaceae</taxon>
        <taxon>Viteae</taxon>
        <taxon>Vitis</taxon>
    </lineage>
</organism>
<feature type="domain" description="Peptidase A1" evidence="6">
    <location>
        <begin position="59"/>
        <end position="361"/>
    </location>
</feature>
<protein>
    <submittedName>
        <fullName evidence="7">Aspartic proteinase nepenthesin-1</fullName>
    </submittedName>
</protein>
<dbReference type="PROSITE" id="PS51767">
    <property type="entry name" value="PEPTIDASE_A1"/>
    <property type="match status" value="1"/>
</dbReference>
<keyword evidence="5" id="KW-0325">Glycoprotein</keyword>
<dbReference type="Pfam" id="PF14543">
    <property type="entry name" value="TAXi_N"/>
    <property type="match status" value="1"/>
</dbReference>
<reference evidence="7 8" key="1">
    <citation type="journal article" date="2018" name="PLoS Genet.">
        <title>Population sequencing reveals clonal diversity and ancestral inbreeding in the grapevine cultivar Chardonnay.</title>
        <authorList>
            <person name="Roach M.J."/>
            <person name="Johnson D.L."/>
            <person name="Bohlmann J."/>
            <person name="van Vuuren H.J."/>
            <person name="Jones S.J."/>
            <person name="Pretorius I.S."/>
            <person name="Schmidt S.A."/>
            <person name="Borneman A.R."/>
        </authorList>
    </citation>
    <scope>NUCLEOTIDE SEQUENCE [LARGE SCALE GENOMIC DNA]</scope>
    <source>
        <strain evidence="8">cv. Chardonnay</strain>
        <tissue evidence="7">Leaf</tissue>
    </source>
</reference>
<evidence type="ECO:0000256" key="4">
    <source>
        <dbReference type="ARBA" id="ARBA00022801"/>
    </source>
</evidence>
<evidence type="ECO:0000313" key="8">
    <source>
        <dbReference type="Proteomes" id="UP000288805"/>
    </source>
</evidence>
<comment type="similarity">
    <text evidence="1">Belongs to the peptidase A1 family.</text>
</comment>
<dbReference type="PANTHER" id="PTHR47967:SF14">
    <property type="entry name" value="EUKARYOTIC ASPARTYL PROTEASE FAMILY PROTEIN"/>
    <property type="match status" value="1"/>
</dbReference>
<keyword evidence="3" id="KW-0064">Aspartyl protease</keyword>
<dbReference type="Gene3D" id="2.40.70.10">
    <property type="entry name" value="Acid Proteases"/>
    <property type="match status" value="2"/>
</dbReference>
<dbReference type="Proteomes" id="UP000288805">
    <property type="component" value="Unassembled WGS sequence"/>
</dbReference>
<dbReference type="GO" id="GO:0004190">
    <property type="term" value="F:aspartic-type endopeptidase activity"/>
    <property type="evidence" value="ECO:0007669"/>
    <property type="project" value="UniProtKB-KW"/>
</dbReference>
<proteinExistence type="inferred from homology"/>
<evidence type="ECO:0000256" key="3">
    <source>
        <dbReference type="ARBA" id="ARBA00022750"/>
    </source>
</evidence>
<evidence type="ECO:0000256" key="1">
    <source>
        <dbReference type="ARBA" id="ARBA00007447"/>
    </source>
</evidence>
<dbReference type="InterPro" id="IPR051708">
    <property type="entry name" value="Plant_Aspart_Prot_A1"/>
</dbReference>
<dbReference type="InterPro" id="IPR033121">
    <property type="entry name" value="PEPTIDASE_A1"/>
</dbReference>
<gene>
    <name evidence="7" type="primary">nep1_4</name>
    <name evidence="7" type="ORF">CK203_074254</name>
</gene>
<name>A0A438BYT5_VITVI</name>
<dbReference type="PANTHER" id="PTHR47967">
    <property type="entry name" value="OS07G0603500 PROTEIN-RELATED"/>
    <property type="match status" value="1"/>
</dbReference>
<dbReference type="EMBL" id="QGNW01002590">
    <property type="protein sequence ID" value="RVW16182.1"/>
    <property type="molecule type" value="Genomic_DNA"/>
</dbReference>
<sequence>MTDTKPLRLVTGLIHQDSILSSYQSLDRNNVERRRTRRAAFITDEIQANMVADDRGQAFLVNFSVGRPPVPQLVGIDTGSDLLWVQCRPCADCFRQSTPIFDPSKSSTYVDLSYDSPICPNSPQKKYNHLNQCIYNASYADGSTSSGNLATEDIVFETSDQGTVTVSSVVFGCGHSNRGRFDGQQSGILGLSAGDQSIVSRLEGISVGETRLDINPEVFQRTESGQGGVVMDSGTTATFLAKDGFDPLSNEIQRLVRGHFQQVIYRTIPGWLCYKGRVNEDLRGFPELAFHFAEGADLVLDANSLFVQKNQDVFCLAVLESNLKNIGSVIGIMAQQHYNVAYDLIGKRVYFQRTDCELLED</sequence>
<comment type="caution">
    <text evidence="7">The sequence shown here is derived from an EMBL/GenBank/DDBJ whole genome shotgun (WGS) entry which is preliminary data.</text>
</comment>
<dbReference type="SUPFAM" id="SSF50630">
    <property type="entry name" value="Acid proteases"/>
    <property type="match status" value="1"/>
</dbReference>
<keyword evidence="4" id="KW-0378">Hydrolase</keyword>
<dbReference type="FunFam" id="2.40.70.10:FF:000033">
    <property type="entry name" value="Aspartyl protease family protein"/>
    <property type="match status" value="1"/>
</dbReference>
<dbReference type="CDD" id="cd05476">
    <property type="entry name" value="pepsin_A_like_plant"/>
    <property type="match status" value="1"/>
</dbReference>
<evidence type="ECO:0000259" key="6">
    <source>
        <dbReference type="PROSITE" id="PS51767"/>
    </source>
</evidence>
<dbReference type="GO" id="GO:0006508">
    <property type="term" value="P:proteolysis"/>
    <property type="evidence" value="ECO:0007669"/>
    <property type="project" value="UniProtKB-KW"/>
</dbReference>
<keyword evidence="2" id="KW-0645">Protease</keyword>
<dbReference type="InterPro" id="IPR032861">
    <property type="entry name" value="TAXi_N"/>
</dbReference>
<accession>A0A438BYT5</accession>
<evidence type="ECO:0000256" key="2">
    <source>
        <dbReference type="ARBA" id="ARBA00022670"/>
    </source>
</evidence>
<dbReference type="AlphaFoldDB" id="A0A438BYT5"/>
<evidence type="ECO:0000256" key="5">
    <source>
        <dbReference type="ARBA" id="ARBA00023180"/>
    </source>
</evidence>